<evidence type="ECO:0000259" key="19">
    <source>
        <dbReference type="PROSITE" id="PS51483"/>
    </source>
</evidence>
<feature type="domain" description="B5" evidence="19">
    <location>
        <begin position="399"/>
        <end position="474"/>
    </location>
</feature>
<evidence type="ECO:0000256" key="4">
    <source>
        <dbReference type="ARBA" id="ARBA00022490"/>
    </source>
</evidence>
<keyword evidence="8 15" id="KW-0547">Nucleotide-binding</keyword>
<dbReference type="EMBL" id="DRUY01000058">
    <property type="protein sequence ID" value="HHI65245.1"/>
    <property type="molecule type" value="Genomic_DNA"/>
</dbReference>
<dbReference type="Gene3D" id="3.30.56.10">
    <property type="match status" value="2"/>
</dbReference>
<protein>
    <recommendedName>
        <fullName evidence="15">Phenylalanine--tRNA ligase beta subunit</fullName>
        <ecNumber evidence="15">6.1.1.20</ecNumber>
    </recommendedName>
    <alternativeName>
        <fullName evidence="15">Phenylalanyl-tRNA synthetase beta subunit</fullName>
        <shortName evidence="15">PheRS</shortName>
    </alternativeName>
</protein>
<dbReference type="HAMAP" id="MF_00283">
    <property type="entry name" value="Phe_tRNA_synth_beta1"/>
    <property type="match status" value="1"/>
</dbReference>
<feature type="binding site" evidence="15">
    <location>
        <position position="452"/>
    </location>
    <ligand>
        <name>Mg(2+)</name>
        <dbReference type="ChEBI" id="CHEBI:18420"/>
        <note>shared with alpha subunit</note>
    </ligand>
</feature>
<evidence type="ECO:0000256" key="7">
    <source>
        <dbReference type="ARBA" id="ARBA00022723"/>
    </source>
</evidence>
<dbReference type="SUPFAM" id="SSF56037">
    <property type="entry name" value="PheT/TilS domain"/>
    <property type="match status" value="1"/>
</dbReference>
<dbReference type="Gene3D" id="3.30.930.10">
    <property type="entry name" value="Bira Bifunctional Protein, Domain 2"/>
    <property type="match status" value="1"/>
</dbReference>
<dbReference type="PROSITE" id="PS51483">
    <property type="entry name" value="B5"/>
    <property type="match status" value="1"/>
</dbReference>
<name>A0A7C5P7F6_9BACT</name>
<comment type="catalytic activity">
    <reaction evidence="14 15">
        <text>tRNA(Phe) + L-phenylalanine + ATP = L-phenylalanyl-tRNA(Phe) + AMP + diphosphate + H(+)</text>
        <dbReference type="Rhea" id="RHEA:19413"/>
        <dbReference type="Rhea" id="RHEA-COMP:9668"/>
        <dbReference type="Rhea" id="RHEA-COMP:9699"/>
        <dbReference type="ChEBI" id="CHEBI:15378"/>
        <dbReference type="ChEBI" id="CHEBI:30616"/>
        <dbReference type="ChEBI" id="CHEBI:33019"/>
        <dbReference type="ChEBI" id="CHEBI:58095"/>
        <dbReference type="ChEBI" id="CHEBI:78442"/>
        <dbReference type="ChEBI" id="CHEBI:78531"/>
        <dbReference type="ChEBI" id="CHEBI:456215"/>
        <dbReference type="EC" id="6.1.1.20"/>
    </reaction>
</comment>
<dbReference type="PANTHER" id="PTHR10947">
    <property type="entry name" value="PHENYLALANYL-TRNA SYNTHETASE BETA CHAIN AND LEUCINE-RICH REPEAT-CONTAINING PROTEIN 47"/>
    <property type="match status" value="1"/>
</dbReference>
<proteinExistence type="inferred from homology"/>
<evidence type="ECO:0000256" key="11">
    <source>
        <dbReference type="ARBA" id="ARBA00022884"/>
    </source>
</evidence>
<reference evidence="20" key="1">
    <citation type="journal article" date="2020" name="mSystems">
        <title>Genome- and Community-Level Interaction Insights into Carbon Utilization and Element Cycling Functions of Hydrothermarchaeota in Hydrothermal Sediment.</title>
        <authorList>
            <person name="Zhou Z."/>
            <person name="Liu Y."/>
            <person name="Xu W."/>
            <person name="Pan J."/>
            <person name="Luo Z.H."/>
            <person name="Li M."/>
        </authorList>
    </citation>
    <scope>NUCLEOTIDE SEQUENCE [LARGE SCALE GENOMIC DNA]</scope>
    <source>
        <strain evidence="20">SpSt-1019</strain>
    </source>
</reference>
<dbReference type="GO" id="GO:0000287">
    <property type="term" value="F:magnesium ion binding"/>
    <property type="evidence" value="ECO:0007669"/>
    <property type="project" value="UniProtKB-UniRule"/>
</dbReference>
<keyword evidence="12 15" id="KW-0648">Protein biosynthesis</keyword>
<dbReference type="SMART" id="SM00873">
    <property type="entry name" value="B3_4"/>
    <property type="match status" value="1"/>
</dbReference>
<dbReference type="InterPro" id="IPR045060">
    <property type="entry name" value="Phe-tRNA-ligase_IIc_bsu"/>
</dbReference>
<dbReference type="SUPFAM" id="SSF50249">
    <property type="entry name" value="Nucleic acid-binding proteins"/>
    <property type="match status" value="1"/>
</dbReference>
<dbReference type="InterPro" id="IPR009061">
    <property type="entry name" value="DNA-bd_dom_put_sf"/>
</dbReference>
<dbReference type="Pfam" id="PF03483">
    <property type="entry name" value="B3_4"/>
    <property type="match status" value="1"/>
</dbReference>
<feature type="binding site" evidence="15">
    <location>
        <position position="462"/>
    </location>
    <ligand>
        <name>Mg(2+)</name>
        <dbReference type="ChEBI" id="CHEBI:18420"/>
        <note>shared with alpha subunit</note>
    </ligand>
</feature>
<dbReference type="GO" id="GO:0005524">
    <property type="term" value="F:ATP binding"/>
    <property type="evidence" value="ECO:0007669"/>
    <property type="project" value="UniProtKB-UniRule"/>
</dbReference>
<dbReference type="InterPro" id="IPR005147">
    <property type="entry name" value="tRNA_synthase_B5-dom"/>
</dbReference>
<keyword evidence="10 15" id="KW-0460">Magnesium</keyword>
<keyword evidence="7 15" id="KW-0479">Metal-binding</keyword>
<dbReference type="Pfam" id="PF03147">
    <property type="entry name" value="FDX-ACB"/>
    <property type="match status" value="1"/>
</dbReference>
<keyword evidence="11 16" id="KW-0694">RNA-binding</keyword>
<comment type="cofactor">
    <cofactor evidence="15">
        <name>Mg(2+)</name>
        <dbReference type="ChEBI" id="CHEBI:18420"/>
    </cofactor>
    <text evidence="15">Binds 2 magnesium ions per tetramer.</text>
</comment>
<evidence type="ECO:0000259" key="17">
    <source>
        <dbReference type="PROSITE" id="PS50886"/>
    </source>
</evidence>
<dbReference type="CDD" id="cd02796">
    <property type="entry name" value="tRNA_bind_bactPheRS"/>
    <property type="match status" value="1"/>
</dbReference>
<dbReference type="SMART" id="SM00896">
    <property type="entry name" value="FDX-ACB"/>
    <property type="match status" value="1"/>
</dbReference>
<dbReference type="PROSITE" id="PS51447">
    <property type="entry name" value="FDX_ACB"/>
    <property type="match status" value="1"/>
</dbReference>
<dbReference type="InterPro" id="IPR005146">
    <property type="entry name" value="B3/B4_tRNA-bd"/>
</dbReference>
<accession>A0A7C5P7F6</accession>
<dbReference type="Gene3D" id="2.40.50.140">
    <property type="entry name" value="Nucleic acid-binding proteins"/>
    <property type="match status" value="1"/>
</dbReference>
<evidence type="ECO:0000256" key="8">
    <source>
        <dbReference type="ARBA" id="ARBA00022741"/>
    </source>
</evidence>
<feature type="binding site" evidence="15">
    <location>
        <position position="461"/>
    </location>
    <ligand>
        <name>Mg(2+)</name>
        <dbReference type="ChEBI" id="CHEBI:18420"/>
        <note>shared with alpha subunit</note>
    </ligand>
</feature>
<keyword evidence="4 15" id="KW-0963">Cytoplasm</keyword>
<comment type="subunit">
    <text evidence="3 15">Tetramer of two alpha and two beta subunits.</text>
</comment>
<evidence type="ECO:0000256" key="12">
    <source>
        <dbReference type="ARBA" id="ARBA00022917"/>
    </source>
</evidence>
<dbReference type="InterPro" id="IPR012340">
    <property type="entry name" value="NA-bd_OB-fold"/>
</dbReference>
<dbReference type="SUPFAM" id="SSF55681">
    <property type="entry name" value="Class II aaRS and biotin synthetases"/>
    <property type="match status" value="1"/>
</dbReference>
<dbReference type="GO" id="GO:0009328">
    <property type="term" value="C:phenylalanine-tRNA ligase complex"/>
    <property type="evidence" value="ECO:0007669"/>
    <property type="project" value="TreeGrafter"/>
</dbReference>
<dbReference type="PROSITE" id="PS50886">
    <property type="entry name" value="TRBD"/>
    <property type="match status" value="1"/>
</dbReference>
<dbReference type="InterPro" id="IPR005121">
    <property type="entry name" value="Fdx_antiC-bd"/>
</dbReference>
<dbReference type="AlphaFoldDB" id="A0A7C5P7F6"/>
<comment type="subcellular location">
    <subcellularLocation>
        <location evidence="1 15">Cytoplasm</location>
    </subcellularLocation>
</comment>
<dbReference type="Gene3D" id="3.50.40.10">
    <property type="entry name" value="Phenylalanyl-trna Synthetase, Chain B, domain 3"/>
    <property type="match status" value="1"/>
</dbReference>
<feature type="binding site" evidence="15">
    <location>
        <position position="458"/>
    </location>
    <ligand>
        <name>Mg(2+)</name>
        <dbReference type="ChEBI" id="CHEBI:18420"/>
        <note>shared with alpha subunit</note>
    </ligand>
</feature>
<comment type="similarity">
    <text evidence="2 15">Belongs to the phenylalanyl-tRNA synthetase beta subunit family. Type 1 subfamily.</text>
</comment>
<dbReference type="Pfam" id="PF01588">
    <property type="entry name" value="tRNA_bind"/>
    <property type="match status" value="1"/>
</dbReference>
<dbReference type="PANTHER" id="PTHR10947:SF0">
    <property type="entry name" value="PHENYLALANINE--TRNA LIGASE BETA SUBUNIT"/>
    <property type="match status" value="1"/>
</dbReference>
<dbReference type="EC" id="6.1.1.20" evidence="15"/>
<dbReference type="GO" id="GO:0004826">
    <property type="term" value="F:phenylalanine-tRNA ligase activity"/>
    <property type="evidence" value="ECO:0007669"/>
    <property type="project" value="UniProtKB-UniRule"/>
</dbReference>
<dbReference type="GO" id="GO:0006432">
    <property type="term" value="P:phenylalanyl-tRNA aminoacylation"/>
    <property type="evidence" value="ECO:0007669"/>
    <property type="project" value="UniProtKB-UniRule"/>
</dbReference>
<dbReference type="Pfam" id="PF03484">
    <property type="entry name" value="B5"/>
    <property type="match status" value="1"/>
</dbReference>
<evidence type="ECO:0000256" key="10">
    <source>
        <dbReference type="ARBA" id="ARBA00022842"/>
    </source>
</evidence>
<keyword evidence="6 15" id="KW-0436">Ligase</keyword>
<dbReference type="InterPro" id="IPR002547">
    <property type="entry name" value="tRNA-bd_dom"/>
</dbReference>
<dbReference type="NCBIfam" id="TIGR00472">
    <property type="entry name" value="pheT_bact"/>
    <property type="match status" value="1"/>
</dbReference>
<evidence type="ECO:0000256" key="13">
    <source>
        <dbReference type="ARBA" id="ARBA00023146"/>
    </source>
</evidence>
<dbReference type="SMART" id="SM00874">
    <property type="entry name" value="B5"/>
    <property type="match status" value="1"/>
</dbReference>
<evidence type="ECO:0000256" key="3">
    <source>
        <dbReference type="ARBA" id="ARBA00011209"/>
    </source>
</evidence>
<evidence type="ECO:0000256" key="2">
    <source>
        <dbReference type="ARBA" id="ARBA00008653"/>
    </source>
</evidence>
<feature type="domain" description="TRNA-binding" evidence="17">
    <location>
        <begin position="39"/>
        <end position="148"/>
    </location>
</feature>
<dbReference type="Pfam" id="PF17759">
    <property type="entry name" value="tRNA_synthFbeta"/>
    <property type="match status" value="1"/>
</dbReference>
<gene>
    <name evidence="15" type="primary">pheT</name>
    <name evidence="20" type="ORF">ENL70_01680</name>
</gene>
<feature type="domain" description="FDX-ACB" evidence="18">
    <location>
        <begin position="713"/>
        <end position="806"/>
    </location>
</feature>
<dbReference type="SUPFAM" id="SSF54991">
    <property type="entry name" value="Anticodon-binding domain of PheRS"/>
    <property type="match status" value="1"/>
</dbReference>
<dbReference type="InterPro" id="IPR045864">
    <property type="entry name" value="aa-tRNA-synth_II/BPL/LPL"/>
</dbReference>
<keyword evidence="5 16" id="KW-0820">tRNA-binding</keyword>
<comment type="caution">
    <text evidence="20">The sequence shown here is derived from an EMBL/GenBank/DDBJ whole genome shotgun (WGS) entry which is preliminary data.</text>
</comment>
<evidence type="ECO:0000256" key="14">
    <source>
        <dbReference type="ARBA" id="ARBA00049255"/>
    </source>
</evidence>
<sequence>MKVSLSWLSEILEESLEVQVVSNILQSVGIEVEEVNEIKPDFSKVVVGRIINHEKHPDADRLFVVDVDLGDSIKRIVTAATNLSVGDIVPVALHGSKLSTGTTIKRTKLRGILSEGMFCSANELGFGRDHSGIMILNDEQFKVGADLASVLGERDYLFELSVPANRPDLMSVVGVAREIGAKLKLKVNIKDFECIESNDLSPITVKIDYLEGCPVYLGQWIEDVKIKPSKTFIAERLKRVGIRPINNIVDCTNYVMYLFGHPLHAFDMDKINKGIIVRRAFDKEKLILLDGTEAILNENDIVIADNSGSIALAGIMGASNSEISTTTINVFLEAAIFNHVNIRRTSRRLGIRSEASTRFEKGLYWKDVSDILIFASKMIASVSGGILHKKIEIDGKIPESTKEIFLVPERVNSILGTSFSKTDIQESLQNLGFKVELREDAFKVKRPTFRLDVKEAVDLIEEVARFQGFEKIPSTLPSEPMPGFLPRKVEMINKIKNYFSNNGFTEAISDSLISMEDVFKTNKVFVEGKGNLDKPLFNESEIIKVLSPLSEEHSVLRTSILEPLTMLIKRHFNRQIYDISFFELGKVFKKSGDSFLEEDVLGAVATGKRHLDPWRLSVEDKNWSFYPFKGIFENFLRFFGVSNWEISSEVGCIFHPSISCAFVIGDKKILELGEVNPRILHNWEINQTFLYAQLFIDKFFEVLEFKDNKHVFSIFPAATRDISMLISNEIFYSKINNELKALNCPILENITILDVYQGHGIPENMKSITLSLRFRSEEKTLSNEEINEWLEKIIKRLKDNLGIQIRSESNY</sequence>
<evidence type="ECO:0000256" key="5">
    <source>
        <dbReference type="ARBA" id="ARBA00022555"/>
    </source>
</evidence>
<dbReference type="Gene3D" id="3.30.70.380">
    <property type="entry name" value="Ferrodoxin-fold anticodon-binding domain"/>
    <property type="match status" value="1"/>
</dbReference>
<evidence type="ECO:0000256" key="9">
    <source>
        <dbReference type="ARBA" id="ARBA00022840"/>
    </source>
</evidence>
<keyword evidence="13 15" id="KW-0030">Aminoacyl-tRNA synthetase</keyword>
<keyword evidence="9 15" id="KW-0067">ATP-binding</keyword>
<dbReference type="InterPro" id="IPR036690">
    <property type="entry name" value="Fdx_antiC-bd_sf"/>
</dbReference>
<evidence type="ECO:0000256" key="6">
    <source>
        <dbReference type="ARBA" id="ARBA00022598"/>
    </source>
</evidence>
<dbReference type="SUPFAM" id="SSF46955">
    <property type="entry name" value="Putative DNA-binding domain"/>
    <property type="match status" value="1"/>
</dbReference>
<evidence type="ECO:0000313" key="20">
    <source>
        <dbReference type="EMBL" id="HHI65245.1"/>
    </source>
</evidence>
<evidence type="ECO:0000256" key="1">
    <source>
        <dbReference type="ARBA" id="ARBA00004496"/>
    </source>
</evidence>
<dbReference type="InterPro" id="IPR033714">
    <property type="entry name" value="tRNA_bind_bactPheRS"/>
</dbReference>
<dbReference type="InterPro" id="IPR020825">
    <property type="entry name" value="Phe-tRNA_synthase-like_B3/B4"/>
</dbReference>
<dbReference type="InterPro" id="IPR004532">
    <property type="entry name" value="Phe-tRNA-ligase_IIc_bsu_bact"/>
</dbReference>
<evidence type="ECO:0000256" key="15">
    <source>
        <dbReference type="HAMAP-Rule" id="MF_00283"/>
    </source>
</evidence>
<dbReference type="GO" id="GO:0000049">
    <property type="term" value="F:tRNA binding"/>
    <property type="evidence" value="ECO:0007669"/>
    <property type="project" value="UniProtKB-UniRule"/>
</dbReference>
<organism evidence="20">
    <name type="scientific">Thermodesulfobium narugense</name>
    <dbReference type="NCBI Taxonomy" id="184064"/>
    <lineage>
        <taxon>Bacteria</taxon>
        <taxon>Pseudomonadati</taxon>
        <taxon>Thermodesulfobiota</taxon>
        <taxon>Thermodesulfobiia</taxon>
        <taxon>Thermodesulfobiales</taxon>
        <taxon>Thermodesulfobiaceae</taxon>
        <taxon>Thermodesulfobium</taxon>
    </lineage>
</organism>
<evidence type="ECO:0000259" key="18">
    <source>
        <dbReference type="PROSITE" id="PS51447"/>
    </source>
</evidence>
<evidence type="ECO:0000256" key="16">
    <source>
        <dbReference type="PROSITE-ProRule" id="PRU00209"/>
    </source>
</evidence>
<dbReference type="InterPro" id="IPR041616">
    <property type="entry name" value="PheRS_beta_core"/>
</dbReference>